<name>A0A1H7LKE2_9PROT</name>
<dbReference type="EMBL" id="FOBH01000004">
    <property type="protein sequence ID" value="SEK99442.1"/>
    <property type="molecule type" value="Genomic_DNA"/>
</dbReference>
<organism evidence="2 3">
    <name type="scientific">Nitrosovibrio tenuis</name>
    <dbReference type="NCBI Taxonomy" id="1233"/>
    <lineage>
        <taxon>Bacteria</taxon>
        <taxon>Pseudomonadati</taxon>
        <taxon>Pseudomonadota</taxon>
        <taxon>Betaproteobacteria</taxon>
        <taxon>Nitrosomonadales</taxon>
        <taxon>Nitrosomonadaceae</taxon>
        <taxon>Nitrosovibrio</taxon>
    </lineage>
</organism>
<keyword evidence="3" id="KW-1185">Reference proteome</keyword>
<reference evidence="2 3" key="1">
    <citation type="submission" date="2016-10" db="EMBL/GenBank/DDBJ databases">
        <authorList>
            <person name="de Groot N.N."/>
        </authorList>
    </citation>
    <scope>NUCLEOTIDE SEQUENCE [LARGE SCALE GENOMIC DNA]</scope>
    <source>
        <strain evidence="2 3">Nv1</strain>
    </source>
</reference>
<dbReference type="CDD" id="cd07043">
    <property type="entry name" value="STAS_anti-anti-sigma_factors"/>
    <property type="match status" value="1"/>
</dbReference>
<dbReference type="InterPro" id="IPR002645">
    <property type="entry name" value="STAS_dom"/>
</dbReference>
<dbReference type="RefSeq" id="WP_245727886.1">
    <property type="nucleotide sequence ID" value="NZ_FOBH01000004.1"/>
</dbReference>
<evidence type="ECO:0000313" key="2">
    <source>
        <dbReference type="EMBL" id="SEK99442.1"/>
    </source>
</evidence>
<dbReference type="InterPro" id="IPR058548">
    <property type="entry name" value="MlaB-like_STAS"/>
</dbReference>
<dbReference type="Proteomes" id="UP000198620">
    <property type="component" value="Unassembled WGS sequence"/>
</dbReference>
<dbReference type="STRING" id="1233.SAMN05216387_10492"/>
<gene>
    <name evidence="2" type="ORF">SAMN05216387_10492</name>
</gene>
<dbReference type="PROSITE" id="PS50801">
    <property type="entry name" value="STAS"/>
    <property type="match status" value="1"/>
</dbReference>
<evidence type="ECO:0000259" key="1">
    <source>
        <dbReference type="PROSITE" id="PS50801"/>
    </source>
</evidence>
<protein>
    <submittedName>
        <fullName evidence="2">Phospholipid transport system transporter-binding protein</fullName>
    </submittedName>
</protein>
<evidence type="ECO:0000313" key="3">
    <source>
        <dbReference type="Proteomes" id="UP000198620"/>
    </source>
</evidence>
<dbReference type="SUPFAM" id="SSF52091">
    <property type="entry name" value="SpoIIaa-like"/>
    <property type="match status" value="1"/>
</dbReference>
<proteinExistence type="predicted"/>
<sequence>MAAEIAEVVLREGGELSANTLSVKGAVTIVNVVAVVERGIVLFDREDITIDLAQVTDVDSSAVSMLLTWEREARRRNRKIRFMNVPHKLQSLMRLYGVAELIDWGTESKPDLASASKAASAN</sequence>
<dbReference type="InterPro" id="IPR052746">
    <property type="entry name" value="MlaB_ABC_Transporter"/>
</dbReference>
<dbReference type="Gene3D" id="3.30.750.24">
    <property type="entry name" value="STAS domain"/>
    <property type="match status" value="1"/>
</dbReference>
<feature type="domain" description="STAS" evidence="1">
    <location>
        <begin position="1"/>
        <end position="122"/>
    </location>
</feature>
<dbReference type="Pfam" id="PF13466">
    <property type="entry name" value="STAS_2"/>
    <property type="match status" value="1"/>
</dbReference>
<accession>A0A1H7LKE2</accession>
<dbReference type="AlphaFoldDB" id="A0A1H7LKE2"/>
<dbReference type="PANTHER" id="PTHR35849:SF2">
    <property type="entry name" value="BLR2341 PROTEIN"/>
    <property type="match status" value="1"/>
</dbReference>
<dbReference type="InterPro" id="IPR036513">
    <property type="entry name" value="STAS_dom_sf"/>
</dbReference>
<dbReference type="PANTHER" id="PTHR35849">
    <property type="entry name" value="BLR2341 PROTEIN"/>
    <property type="match status" value="1"/>
</dbReference>